<dbReference type="Pfam" id="PF07409">
    <property type="entry name" value="GP46"/>
    <property type="match status" value="1"/>
</dbReference>
<dbReference type="STRING" id="1760988.SAMN02949497_1669"/>
<keyword evidence="2" id="KW-1185">Reference proteome</keyword>
<dbReference type="EMBL" id="FXAM01000001">
    <property type="protein sequence ID" value="SMF94358.1"/>
    <property type="molecule type" value="Genomic_DNA"/>
</dbReference>
<sequence>MSDIAIRPDGTGFDFGLLEGDLEMDATLETAIWISLFTDRRLPDDQALPPGVDDRRGCWMDAYPEVPGDAMGSLLWLLAYEKWSEPARQKAEAWAREALQWLLDDGVAEAVDVVATLPRPLMLGLAVAITDPAGRVSACQTTAPWPAA</sequence>
<dbReference type="InterPro" id="IPR010877">
    <property type="entry name" value="Phage_Mu_Gp46"/>
</dbReference>
<gene>
    <name evidence="1" type="ORF">SAMN02949497_1669</name>
</gene>
<reference evidence="1 2" key="1">
    <citation type="submission" date="2016-12" db="EMBL/GenBank/DDBJ databases">
        <authorList>
            <person name="Song W.-J."/>
            <person name="Kurnit D.M."/>
        </authorList>
    </citation>
    <scope>NUCLEOTIDE SEQUENCE [LARGE SCALE GENOMIC DNA]</scope>
    <source>
        <strain evidence="1 2">175</strain>
    </source>
</reference>
<accession>A0A1Y6CUP6</accession>
<protein>
    <submittedName>
        <fullName evidence="1">Mu-like prophage protein gp46</fullName>
    </submittedName>
</protein>
<dbReference type="AlphaFoldDB" id="A0A1Y6CUP6"/>
<name>A0A1Y6CUP6_9GAMM</name>
<proteinExistence type="predicted"/>
<dbReference type="Proteomes" id="UP000192923">
    <property type="component" value="Unassembled WGS sequence"/>
</dbReference>
<evidence type="ECO:0000313" key="2">
    <source>
        <dbReference type="Proteomes" id="UP000192923"/>
    </source>
</evidence>
<dbReference type="RefSeq" id="WP_085211658.1">
    <property type="nucleotide sequence ID" value="NZ_FXAM01000001.1"/>
</dbReference>
<organism evidence="1 2">
    <name type="scientific">Methylomagnum ishizawai</name>
    <dbReference type="NCBI Taxonomy" id="1760988"/>
    <lineage>
        <taxon>Bacteria</taxon>
        <taxon>Pseudomonadati</taxon>
        <taxon>Pseudomonadota</taxon>
        <taxon>Gammaproteobacteria</taxon>
        <taxon>Methylococcales</taxon>
        <taxon>Methylococcaceae</taxon>
        <taxon>Methylomagnum</taxon>
    </lineage>
</organism>
<dbReference type="OrthoDB" id="5677166at2"/>
<evidence type="ECO:0000313" key="1">
    <source>
        <dbReference type="EMBL" id="SMF94358.1"/>
    </source>
</evidence>